<organism evidence="1 2">
    <name type="scientific">Streblomastix strix</name>
    <dbReference type="NCBI Taxonomy" id="222440"/>
    <lineage>
        <taxon>Eukaryota</taxon>
        <taxon>Metamonada</taxon>
        <taxon>Preaxostyla</taxon>
        <taxon>Oxymonadida</taxon>
        <taxon>Streblomastigidae</taxon>
        <taxon>Streblomastix</taxon>
    </lineage>
</organism>
<protein>
    <recommendedName>
        <fullName evidence="3">Right handed beta helix domain-containing protein</fullName>
    </recommendedName>
</protein>
<dbReference type="EMBL" id="SNRW01000200">
    <property type="protein sequence ID" value="KAA6402691.1"/>
    <property type="molecule type" value="Genomic_DNA"/>
</dbReference>
<sequence length="327" mass="36273">MLASSLIIGFFEVHATVYYVSSSSVYQDYCSLARPCRTLNDSAYAISYMNSNSEHIVNILNNPLINTSAICNTAQYNPRHFQKDTDHAASYYPSILFAYIGQFVCQKGTLQFSQINFKLEAGESKMPFCISGVASTAKIVFKDCRSSMETPGTISTRGLIEMNNSANLTFDYTSTNYYFHALVISLERRPLMQFDNNAGSITIRNAAFENVTRQYGNGGAIYVELSQSMQGLVFNNVTFKYCTVNTTNNNLGGGIYIKGNAAYKSSCTFQISSEGYKSHYIGCEARYGKGIFIETNDFTSYVTNSSSDGLKQVGNLPDTLDEREMMG</sequence>
<evidence type="ECO:0008006" key="3">
    <source>
        <dbReference type="Google" id="ProtNLM"/>
    </source>
</evidence>
<reference evidence="1 2" key="1">
    <citation type="submission" date="2019-03" db="EMBL/GenBank/DDBJ databases">
        <title>Single cell metagenomics reveals metabolic interactions within the superorganism composed of flagellate Streblomastix strix and complex community of Bacteroidetes bacteria on its surface.</title>
        <authorList>
            <person name="Treitli S.C."/>
            <person name="Kolisko M."/>
            <person name="Husnik F."/>
            <person name="Keeling P."/>
            <person name="Hampl V."/>
        </authorList>
    </citation>
    <scope>NUCLEOTIDE SEQUENCE [LARGE SCALE GENOMIC DNA]</scope>
    <source>
        <strain evidence="1">ST1C</strain>
    </source>
</reference>
<gene>
    <name evidence="1" type="ORF">EZS28_001777</name>
</gene>
<feature type="non-terminal residue" evidence="1">
    <location>
        <position position="327"/>
    </location>
</feature>
<accession>A0A5J4X651</accession>
<name>A0A5J4X651_9EUKA</name>
<comment type="caution">
    <text evidence="1">The sequence shown here is derived from an EMBL/GenBank/DDBJ whole genome shotgun (WGS) entry which is preliminary data.</text>
</comment>
<dbReference type="Proteomes" id="UP000324800">
    <property type="component" value="Unassembled WGS sequence"/>
</dbReference>
<evidence type="ECO:0000313" key="1">
    <source>
        <dbReference type="EMBL" id="KAA6402691.1"/>
    </source>
</evidence>
<dbReference type="AlphaFoldDB" id="A0A5J4X651"/>
<proteinExistence type="predicted"/>
<evidence type="ECO:0000313" key="2">
    <source>
        <dbReference type="Proteomes" id="UP000324800"/>
    </source>
</evidence>